<gene>
    <name evidence="1" type="ORF">JCM19235_2576</name>
</gene>
<evidence type="ECO:0000313" key="1">
    <source>
        <dbReference type="EMBL" id="GAL19153.1"/>
    </source>
</evidence>
<dbReference type="AlphaFoldDB" id="A0A090RX59"/>
<accession>A0A090RX59</accession>
<organism evidence="1 2">
    <name type="scientific">Vibrio maritimus</name>
    <dbReference type="NCBI Taxonomy" id="990268"/>
    <lineage>
        <taxon>Bacteria</taxon>
        <taxon>Pseudomonadati</taxon>
        <taxon>Pseudomonadota</taxon>
        <taxon>Gammaproteobacteria</taxon>
        <taxon>Vibrionales</taxon>
        <taxon>Vibrionaceae</taxon>
        <taxon>Vibrio</taxon>
    </lineage>
</organism>
<dbReference type="Proteomes" id="UP000029228">
    <property type="component" value="Unassembled WGS sequence"/>
</dbReference>
<comment type="caution">
    <text evidence="1">The sequence shown here is derived from an EMBL/GenBank/DDBJ whole genome shotgun (WGS) entry which is preliminary data.</text>
</comment>
<dbReference type="STRING" id="990268.JCM19235_2576"/>
<evidence type="ECO:0000313" key="2">
    <source>
        <dbReference type="Proteomes" id="UP000029228"/>
    </source>
</evidence>
<dbReference type="EMBL" id="BBMR01000003">
    <property type="protein sequence ID" value="GAL19153.1"/>
    <property type="molecule type" value="Genomic_DNA"/>
</dbReference>
<sequence length="38" mass="4115">MENANSAAVEEGVLILIMGISPNKKDPINTAQTVPVWY</sequence>
<keyword evidence="2" id="KW-1185">Reference proteome</keyword>
<name>A0A090RX59_9VIBR</name>
<proteinExistence type="predicted"/>
<protein>
    <submittedName>
        <fullName evidence="1">Uncharacterized protein</fullName>
    </submittedName>
</protein>
<reference evidence="1 2" key="1">
    <citation type="submission" date="2014-09" db="EMBL/GenBank/DDBJ databases">
        <title>Vibrio maritimus JCM 19235. (C45) whole genome shotgun sequence.</title>
        <authorList>
            <person name="Sawabe T."/>
            <person name="Meirelles P."/>
            <person name="Nakanishi M."/>
            <person name="Sayaka M."/>
            <person name="Hattori M."/>
            <person name="Ohkuma M."/>
        </authorList>
    </citation>
    <scope>NUCLEOTIDE SEQUENCE [LARGE SCALE GENOMIC DNA]</scope>
    <source>
        <strain evidence="2">JCM19235</strain>
    </source>
</reference>